<evidence type="ECO:0000313" key="2">
    <source>
        <dbReference type="EMBL" id="MFE8698691.1"/>
    </source>
</evidence>
<dbReference type="PROSITE" id="PS51257">
    <property type="entry name" value="PROKAR_LIPOPROTEIN"/>
    <property type="match status" value="1"/>
</dbReference>
<dbReference type="EMBL" id="JBIACJ010000018">
    <property type="protein sequence ID" value="MFE8698691.1"/>
    <property type="molecule type" value="Genomic_DNA"/>
</dbReference>
<reference evidence="2 3" key="1">
    <citation type="submission" date="2024-08" db="EMBL/GenBank/DDBJ databases">
        <title>Two novel Cytobacillus novel species.</title>
        <authorList>
            <person name="Liu G."/>
        </authorList>
    </citation>
    <scope>NUCLEOTIDE SEQUENCE [LARGE SCALE GENOMIC DNA]</scope>
    <source>
        <strain evidence="2 3">FJAT-53684</strain>
    </source>
</reference>
<feature type="signal peptide" evidence="1">
    <location>
        <begin position="1"/>
        <end position="24"/>
    </location>
</feature>
<gene>
    <name evidence="2" type="ORF">ACFYKT_20570</name>
</gene>
<keyword evidence="1" id="KW-0732">Signal</keyword>
<name>A0ABW6K3B5_9BACI</name>
<feature type="chain" id="PRO_5046598408" evidence="1">
    <location>
        <begin position="25"/>
        <end position="114"/>
    </location>
</feature>
<comment type="caution">
    <text evidence="2">The sequence shown here is derived from an EMBL/GenBank/DDBJ whole genome shotgun (WGS) entry which is preliminary data.</text>
</comment>
<evidence type="ECO:0000313" key="3">
    <source>
        <dbReference type="Proteomes" id="UP001601058"/>
    </source>
</evidence>
<organism evidence="2 3">
    <name type="scientific">Cytobacillus mangrovibacter</name>
    <dbReference type="NCBI Taxonomy" id="3299024"/>
    <lineage>
        <taxon>Bacteria</taxon>
        <taxon>Bacillati</taxon>
        <taxon>Bacillota</taxon>
        <taxon>Bacilli</taxon>
        <taxon>Bacillales</taxon>
        <taxon>Bacillaceae</taxon>
        <taxon>Cytobacillus</taxon>
    </lineage>
</organism>
<dbReference type="Proteomes" id="UP001601058">
    <property type="component" value="Unassembled WGS sequence"/>
</dbReference>
<dbReference type="RefSeq" id="WP_389223492.1">
    <property type="nucleotide sequence ID" value="NZ_JBIACJ010000018.1"/>
</dbReference>
<proteinExistence type="predicted"/>
<keyword evidence="3" id="KW-1185">Reference proteome</keyword>
<evidence type="ECO:0000256" key="1">
    <source>
        <dbReference type="SAM" id="SignalP"/>
    </source>
</evidence>
<accession>A0ABW6K3B5</accession>
<protein>
    <submittedName>
        <fullName evidence="2">Uncharacterized protein</fullName>
    </submittedName>
</protein>
<sequence>MKLNFSYLAIILFSILLISGCSSNQDNVKTNVMDNYESVREVAWLFVEEKGWNYNEDDWKHAQVEKKIVNENYNLDGEYLGKEIFTVTIEDAVASPLILVDPNSKEVIGYIPGE</sequence>